<evidence type="ECO:0000256" key="7">
    <source>
        <dbReference type="ARBA" id="ARBA00050056"/>
    </source>
</evidence>
<dbReference type="HOGENOM" id="CLU_169492_3_0_9"/>
<sequence length="64" mass="7514">MKKINKLLNDIDRNGYKCTGKPEPLSGNLTGYWSVRIDEKNRIVFRIEGDNLEIMQCGKHYRDK</sequence>
<protein>
    <recommendedName>
        <fullName evidence="7">Endoribonuclease YoeB</fullName>
    </recommendedName>
    <alternativeName>
        <fullName evidence="6">Putative mRNA interferase YoeB</fullName>
    </alternativeName>
</protein>
<evidence type="ECO:0000256" key="5">
    <source>
        <dbReference type="ARBA" id="ARBA00022801"/>
    </source>
</evidence>
<dbReference type="GO" id="GO:0006401">
    <property type="term" value="P:RNA catabolic process"/>
    <property type="evidence" value="ECO:0007669"/>
    <property type="project" value="InterPro"/>
</dbReference>
<dbReference type="SUPFAM" id="SSF143011">
    <property type="entry name" value="RelE-like"/>
    <property type="match status" value="1"/>
</dbReference>
<keyword evidence="4" id="KW-0255">Endonuclease</keyword>
<evidence type="ECO:0000256" key="1">
    <source>
        <dbReference type="ARBA" id="ARBA00008172"/>
    </source>
</evidence>
<evidence type="ECO:0000256" key="4">
    <source>
        <dbReference type="ARBA" id="ARBA00022759"/>
    </source>
</evidence>
<evidence type="ECO:0000313" key="9">
    <source>
        <dbReference type="Proteomes" id="UP000018227"/>
    </source>
</evidence>
<dbReference type="PANTHER" id="PTHR38039">
    <property type="entry name" value="TOXIN YOEB"/>
    <property type="match status" value="1"/>
</dbReference>
<comment type="caution">
    <text evidence="8">The sequence shown here is derived from an EMBL/GenBank/DDBJ whole genome shotgun (WGS) entry which is preliminary data.</text>
</comment>
<organism evidence="8 9">
    <name type="scientific">Catonella morbi ATCC 51271</name>
    <dbReference type="NCBI Taxonomy" id="592026"/>
    <lineage>
        <taxon>Bacteria</taxon>
        <taxon>Bacillati</taxon>
        <taxon>Bacillota</taxon>
        <taxon>Clostridia</taxon>
        <taxon>Lachnospirales</taxon>
        <taxon>Lachnospiraceae</taxon>
        <taxon>Catonella</taxon>
    </lineage>
</organism>
<reference evidence="8 9" key="1">
    <citation type="submission" date="2013-06" db="EMBL/GenBank/DDBJ databases">
        <authorList>
            <person name="Weinstock G."/>
            <person name="Sodergren E."/>
            <person name="Clifton S."/>
            <person name="Fulton L."/>
            <person name="Fulton B."/>
            <person name="Courtney L."/>
            <person name="Fronick C."/>
            <person name="Harrison M."/>
            <person name="Strong C."/>
            <person name="Farmer C."/>
            <person name="Delahaunty K."/>
            <person name="Markovic C."/>
            <person name="Hall O."/>
            <person name="Minx P."/>
            <person name="Tomlinson C."/>
            <person name="Mitreva M."/>
            <person name="Nelson J."/>
            <person name="Hou S."/>
            <person name="Wollam A."/>
            <person name="Pepin K.H."/>
            <person name="Johnson M."/>
            <person name="Bhonagiri V."/>
            <person name="Nash W.E."/>
            <person name="Warren W."/>
            <person name="Chinwalla A."/>
            <person name="Mardis E.R."/>
            <person name="Wilson R.K."/>
        </authorList>
    </citation>
    <scope>NUCLEOTIDE SEQUENCE [LARGE SCALE GENOMIC DNA]</scope>
    <source>
        <strain evidence="8 9">ATCC 51271</strain>
    </source>
</reference>
<dbReference type="InterPro" id="IPR009614">
    <property type="entry name" value="YoeB_toxin"/>
</dbReference>
<dbReference type="Gene3D" id="3.30.2310.20">
    <property type="entry name" value="RelE-like"/>
    <property type="match status" value="1"/>
</dbReference>
<keyword evidence="2" id="KW-1277">Toxin-antitoxin system</keyword>
<proteinExistence type="inferred from homology"/>
<evidence type="ECO:0000256" key="6">
    <source>
        <dbReference type="ARBA" id="ARBA00030388"/>
    </source>
</evidence>
<keyword evidence="9" id="KW-1185">Reference proteome</keyword>
<dbReference type="NCBIfam" id="TIGR02116">
    <property type="entry name" value="toxin_Txe_YoeB"/>
    <property type="match status" value="1"/>
</dbReference>
<dbReference type="AlphaFoldDB" id="V2XZ63"/>
<dbReference type="GO" id="GO:0016787">
    <property type="term" value="F:hydrolase activity"/>
    <property type="evidence" value="ECO:0007669"/>
    <property type="project" value="UniProtKB-KW"/>
</dbReference>
<gene>
    <name evidence="8" type="ORF">GCWU0000282_002852</name>
</gene>
<dbReference type="GO" id="GO:0004519">
    <property type="term" value="F:endonuclease activity"/>
    <property type="evidence" value="ECO:0007669"/>
    <property type="project" value="UniProtKB-KW"/>
</dbReference>
<dbReference type="eggNOG" id="COG4115">
    <property type="taxonomic scope" value="Bacteria"/>
</dbReference>
<keyword evidence="3" id="KW-0540">Nuclease</keyword>
<dbReference type="EMBL" id="ACIL03000017">
    <property type="protein sequence ID" value="ESL02033.1"/>
    <property type="molecule type" value="Genomic_DNA"/>
</dbReference>
<dbReference type="RefSeq" id="WP_023355695.1">
    <property type="nucleotide sequence ID" value="NZ_KI535370.1"/>
</dbReference>
<name>V2XZ63_9FIRM</name>
<dbReference type="STRING" id="592026.GCWU0000282_002852"/>
<dbReference type="Pfam" id="PF06769">
    <property type="entry name" value="YoeB_toxin"/>
    <property type="match status" value="1"/>
</dbReference>
<accession>V2XZ63</accession>
<comment type="similarity">
    <text evidence="1">Belongs to the YoeB family.</text>
</comment>
<keyword evidence="5" id="KW-0378">Hydrolase</keyword>
<dbReference type="InterPro" id="IPR035093">
    <property type="entry name" value="RelE/ParE_toxin_dom_sf"/>
</dbReference>
<dbReference type="PANTHER" id="PTHR38039:SF1">
    <property type="entry name" value="TOXIN YOEB"/>
    <property type="match status" value="1"/>
</dbReference>
<evidence type="ECO:0000256" key="2">
    <source>
        <dbReference type="ARBA" id="ARBA00022649"/>
    </source>
</evidence>
<evidence type="ECO:0000256" key="3">
    <source>
        <dbReference type="ARBA" id="ARBA00022722"/>
    </source>
</evidence>
<evidence type="ECO:0000313" key="8">
    <source>
        <dbReference type="EMBL" id="ESL02033.1"/>
    </source>
</evidence>
<dbReference type="Proteomes" id="UP000018227">
    <property type="component" value="Unassembled WGS sequence"/>
</dbReference>